<feature type="transmembrane region" description="Helical" evidence="6">
    <location>
        <begin position="113"/>
        <end position="135"/>
    </location>
</feature>
<keyword evidence="2" id="KW-1003">Cell membrane</keyword>
<keyword evidence="3 6" id="KW-0812">Transmembrane</keyword>
<dbReference type="GO" id="GO:0005886">
    <property type="term" value="C:plasma membrane"/>
    <property type="evidence" value="ECO:0007669"/>
    <property type="project" value="UniProtKB-SubCell"/>
</dbReference>
<evidence type="ECO:0000313" key="9">
    <source>
        <dbReference type="Proteomes" id="UP000011566"/>
    </source>
</evidence>
<proteinExistence type="predicted"/>
<dbReference type="PANTHER" id="PTHR43124">
    <property type="entry name" value="PURINE EFFLUX PUMP PBUE"/>
    <property type="match status" value="1"/>
</dbReference>
<dbReference type="OrthoDB" id="117970at2157"/>
<comment type="caution">
    <text evidence="8">The sequence shown here is derived from an EMBL/GenBank/DDBJ whole genome shotgun (WGS) entry which is preliminary data.</text>
</comment>
<dbReference type="Gene3D" id="1.20.1250.20">
    <property type="entry name" value="MFS general substrate transporter like domains"/>
    <property type="match status" value="2"/>
</dbReference>
<gene>
    <name evidence="8" type="ORF">C447_11615</name>
</gene>
<comment type="subcellular location">
    <subcellularLocation>
        <location evidence="1">Cell membrane</location>
        <topology evidence="1">Multi-pass membrane protein</topology>
    </subcellularLocation>
</comment>
<dbReference type="InterPro" id="IPR036259">
    <property type="entry name" value="MFS_trans_sf"/>
</dbReference>
<dbReference type="AlphaFoldDB" id="M0LVL7"/>
<evidence type="ECO:0000313" key="8">
    <source>
        <dbReference type="EMBL" id="EMA37617.1"/>
    </source>
</evidence>
<feature type="transmembrane region" description="Helical" evidence="6">
    <location>
        <begin position="318"/>
        <end position="340"/>
    </location>
</feature>
<evidence type="ECO:0000256" key="1">
    <source>
        <dbReference type="ARBA" id="ARBA00004651"/>
    </source>
</evidence>
<dbReference type="PATRIC" id="fig|1132509.6.peg.2640"/>
<evidence type="ECO:0000256" key="5">
    <source>
        <dbReference type="ARBA" id="ARBA00023136"/>
    </source>
</evidence>
<feature type="transmembrane region" description="Helical" evidence="6">
    <location>
        <begin position="293"/>
        <end position="312"/>
    </location>
</feature>
<reference evidence="8 9" key="1">
    <citation type="journal article" date="2014" name="PLoS Genet.">
        <title>Phylogenetically driven sequencing of extremely halophilic archaea reveals strategies for static and dynamic osmo-response.</title>
        <authorList>
            <person name="Becker E.A."/>
            <person name="Seitzer P.M."/>
            <person name="Tritt A."/>
            <person name="Larsen D."/>
            <person name="Krusor M."/>
            <person name="Yao A.I."/>
            <person name="Wu D."/>
            <person name="Madern D."/>
            <person name="Eisen J.A."/>
            <person name="Darling A.E."/>
            <person name="Facciotti M.T."/>
        </authorList>
    </citation>
    <scope>NUCLEOTIDE SEQUENCE [LARGE SCALE GENOMIC DNA]</scope>
    <source>
        <strain evidence="8 9">100A6</strain>
    </source>
</reference>
<dbReference type="PANTHER" id="PTHR43124:SF3">
    <property type="entry name" value="CHLORAMPHENICOL EFFLUX PUMP RV0191"/>
    <property type="match status" value="1"/>
</dbReference>
<evidence type="ECO:0000256" key="2">
    <source>
        <dbReference type="ARBA" id="ARBA00022475"/>
    </source>
</evidence>
<feature type="transmembrane region" description="Helical" evidence="6">
    <location>
        <begin position="175"/>
        <end position="197"/>
    </location>
</feature>
<feature type="transmembrane region" description="Helical" evidence="6">
    <location>
        <begin position="382"/>
        <end position="404"/>
    </location>
</feature>
<dbReference type="PROSITE" id="PS00216">
    <property type="entry name" value="SUGAR_TRANSPORT_1"/>
    <property type="match status" value="2"/>
</dbReference>
<feature type="transmembrane region" description="Helical" evidence="6">
    <location>
        <begin position="147"/>
        <end position="169"/>
    </location>
</feature>
<name>M0LVL7_9EURY</name>
<feature type="domain" description="Major facilitator superfamily (MFS) profile" evidence="7">
    <location>
        <begin position="23"/>
        <end position="408"/>
    </location>
</feature>
<feature type="transmembrane region" description="Helical" evidence="6">
    <location>
        <begin position="89"/>
        <end position="107"/>
    </location>
</feature>
<feature type="transmembrane region" description="Helical" evidence="6">
    <location>
        <begin position="258"/>
        <end position="281"/>
    </location>
</feature>
<feature type="transmembrane region" description="Helical" evidence="6">
    <location>
        <begin position="352"/>
        <end position="376"/>
    </location>
</feature>
<feature type="transmembrane region" description="Helical" evidence="6">
    <location>
        <begin position="57"/>
        <end position="77"/>
    </location>
</feature>
<keyword evidence="9" id="KW-1185">Reference proteome</keyword>
<dbReference type="CDD" id="cd17324">
    <property type="entry name" value="MFS_NepI_like"/>
    <property type="match status" value="1"/>
</dbReference>
<dbReference type="SUPFAM" id="SSF103473">
    <property type="entry name" value="MFS general substrate transporter"/>
    <property type="match status" value="1"/>
</dbReference>
<dbReference type="InterPro" id="IPR020846">
    <property type="entry name" value="MFS_dom"/>
</dbReference>
<dbReference type="Proteomes" id="UP000011566">
    <property type="component" value="Unassembled WGS sequence"/>
</dbReference>
<evidence type="ECO:0000256" key="4">
    <source>
        <dbReference type="ARBA" id="ARBA00022989"/>
    </source>
</evidence>
<feature type="transmembrane region" description="Helical" evidence="6">
    <location>
        <begin position="21"/>
        <end position="45"/>
    </location>
</feature>
<evidence type="ECO:0000259" key="7">
    <source>
        <dbReference type="PROSITE" id="PS50850"/>
    </source>
</evidence>
<organism evidence="8 9">
    <name type="scientific">Halococcus hamelinensis 100A6</name>
    <dbReference type="NCBI Taxonomy" id="1132509"/>
    <lineage>
        <taxon>Archaea</taxon>
        <taxon>Methanobacteriati</taxon>
        <taxon>Methanobacteriota</taxon>
        <taxon>Stenosarchaea group</taxon>
        <taxon>Halobacteria</taxon>
        <taxon>Halobacteriales</taxon>
        <taxon>Halococcaceae</taxon>
        <taxon>Halococcus</taxon>
    </lineage>
</organism>
<protein>
    <submittedName>
        <fullName evidence="8">Major facilitator superfamily protein</fullName>
    </submittedName>
</protein>
<dbReference type="GO" id="GO:0022857">
    <property type="term" value="F:transmembrane transporter activity"/>
    <property type="evidence" value="ECO:0007669"/>
    <property type="project" value="InterPro"/>
</dbReference>
<evidence type="ECO:0000256" key="3">
    <source>
        <dbReference type="ARBA" id="ARBA00022692"/>
    </source>
</evidence>
<dbReference type="Pfam" id="PF07690">
    <property type="entry name" value="MFS_1"/>
    <property type="match status" value="1"/>
</dbReference>
<keyword evidence="4 6" id="KW-1133">Transmembrane helix</keyword>
<dbReference type="InterPro" id="IPR005829">
    <property type="entry name" value="Sugar_transporter_CS"/>
</dbReference>
<dbReference type="InterPro" id="IPR050189">
    <property type="entry name" value="MFS_Efflux_Transporters"/>
</dbReference>
<keyword evidence="5 6" id="KW-0472">Membrane</keyword>
<sequence>MRYGHLSDGVNAPTHDDVSDHLILFVLWVVVFSFASQVMIVAPILTRIAEQLSVTTGLLGTLITAYAFAVGMFALVAGPISDRVGRRRILLAGSAMMTVALAAHGFVESFAMLFGVRAFAGAAGGILNGAAIAYVGDYFPRERRGWASGWVMSGLAAGQIAGIPLGIVLADAFGFRAPFVAFAVVMGIASVLVWRFVPQPETQRAEAPLSVRTAIEEYTDLLRRPGVGAASLMFALVFLSFPLYIAYLPLWLETTLGATGGTIALLFFVGGVGNVLAGPEAGRLSDSVGRKPVIVGASLVVTLVILVTPFVAADLWPIYVVFFVAMALFASRGSSFQALLTELVPGDHRGSLMSLTAATGQIGFAIGGALAGVVFTAFGPGYFANAALAAAGCLVLGVVAWRYLPDTAIGSTADTTNERGSLATPSRSLTEIACRQSSDALCGPYQEAGHMITSHDKDP</sequence>
<dbReference type="InterPro" id="IPR011701">
    <property type="entry name" value="MFS"/>
</dbReference>
<dbReference type="PROSITE" id="PS50850">
    <property type="entry name" value="MFS"/>
    <property type="match status" value="1"/>
</dbReference>
<dbReference type="EMBL" id="AOMB01000033">
    <property type="protein sequence ID" value="EMA37617.1"/>
    <property type="molecule type" value="Genomic_DNA"/>
</dbReference>
<dbReference type="eggNOG" id="arCOG00130">
    <property type="taxonomic scope" value="Archaea"/>
</dbReference>
<feature type="transmembrane region" description="Helical" evidence="6">
    <location>
        <begin position="232"/>
        <end position="252"/>
    </location>
</feature>
<evidence type="ECO:0000256" key="6">
    <source>
        <dbReference type="SAM" id="Phobius"/>
    </source>
</evidence>
<accession>M0LVL7</accession>